<evidence type="ECO:0000259" key="4">
    <source>
        <dbReference type="PROSITE" id="PS50943"/>
    </source>
</evidence>
<evidence type="ECO:0000256" key="2">
    <source>
        <dbReference type="ARBA" id="ARBA00023125"/>
    </source>
</evidence>
<keyword evidence="2" id="KW-0238">DNA-binding</keyword>
<dbReference type="PANTHER" id="PTHR40661">
    <property type="match status" value="1"/>
</dbReference>
<evidence type="ECO:0000256" key="1">
    <source>
        <dbReference type="ARBA" id="ARBA00023015"/>
    </source>
</evidence>
<dbReference type="Gene3D" id="1.10.260.40">
    <property type="entry name" value="lambda repressor-like DNA-binding domains"/>
    <property type="match status" value="1"/>
</dbReference>
<dbReference type="Gene3D" id="2.10.109.10">
    <property type="entry name" value="Umud Fragment, subunit A"/>
    <property type="match status" value="1"/>
</dbReference>
<dbReference type="SMART" id="SM00530">
    <property type="entry name" value="HTH_XRE"/>
    <property type="match status" value="1"/>
</dbReference>
<dbReference type="InterPro" id="IPR010982">
    <property type="entry name" value="Lambda_DNA-bd_dom_sf"/>
</dbReference>
<organism evidence="5 6">
    <name type="scientific">Spirosoma flavum</name>
    <dbReference type="NCBI Taxonomy" id="2048557"/>
    <lineage>
        <taxon>Bacteria</taxon>
        <taxon>Pseudomonadati</taxon>
        <taxon>Bacteroidota</taxon>
        <taxon>Cytophagia</taxon>
        <taxon>Cytophagales</taxon>
        <taxon>Cytophagaceae</taxon>
        <taxon>Spirosoma</taxon>
    </lineage>
</organism>
<dbReference type="SUPFAM" id="SSF51306">
    <property type="entry name" value="LexA/Signal peptidase"/>
    <property type="match status" value="1"/>
</dbReference>
<dbReference type="InterPro" id="IPR036286">
    <property type="entry name" value="LexA/Signal_pep-like_sf"/>
</dbReference>
<evidence type="ECO:0000256" key="3">
    <source>
        <dbReference type="ARBA" id="ARBA00023163"/>
    </source>
</evidence>
<dbReference type="EMBL" id="JBHUOM010000023">
    <property type="protein sequence ID" value="MFD2936278.1"/>
    <property type="molecule type" value="Genomic_DNA"/>
</dbReference>
<keyword evidence="1" id="KW-0805">Transcription regulation</keyword>
<dbReference type="Pfam" id="PF00717">
    <property type="entry name" value="Peptidase_S24"/>
    <property type="match status" value="1"/>
</dbReference>
<keyword evidence="3" id="KW-0804">Transcription</keyword>
<dbReference type="InterPro" id="IPR039418">
    <property type="entry name" value="LexA-like"/>
</dbReference>
<evidence type="ECO:0000313" key="5">
    <source>
        <dbReference type="EMBL" id="MFD2936278.1"/>
    </source>
</evidence>
<dbReference type="RefSeq" id="WP_381504936.1">
    <property type="nucleotide sequence ID" value="NZ_JBHUOM010000023.1"/>
</dbReference>
<sequence length="242" mass="28111">MLEEILIDVDTKAARLVQIREFLKLNPKQFAEKLGENPSNYYQMEAGKRKIGKHKSNELVQLLHLNQEWFETGEGEMFTEESAYQPKPGKMIPAEKARLFLSELPEKDAELYIPYYDVEITAGRIELYFDDIDEIPEGYVYAPHYQGCVMCNVKGNSMYDLIYPGARLYVYHLPDRKYIDYGQIYLVVTAGLRVLKYIRKHPTDDSKVVLASHNPSHDTWDVEKVDILNLFLVKGFENQTSM</sequence>
<keyword evidence="6" id="KW-1185">Reference proteome</keyword>
<evidence type="ECO:0000313" key="6">
    <source>
        <dbReference type="Proteomes" id="UP001597512"/>
    </source>
</evidence>
<dbReference type="CDD" id="cd00093">
    <property type="entry name" value="HTH_XRE"/>
    <property type="match status" value="1"/>
</dbReference>
<dbReference type="Proteomes" id="UP001597512">
    <property type="component" value="Unassembled WGS sequence"/>
</dbReference>
<dbReference type="InterPro" id="IPR015927">
    <property type="entry name" value="Peptidase_S24_S26A/B/C"/>
</dbReference>
<dbReference type="SUPFAM" id="SSF47413">
    <property type="entry name" value="lambda repressor-like DNA-binding domains"/>
    <property type="match status" value="1"/>
</dbReference>
<comment type="caution">
    <text evidence="5">The sequence shown here is derived from an EMBL/GenBank/DDBJ whole genome shotgun (WGS) entry which is preliminary data.</text>
</comment>
<dbReference type="PANTHER" id="PTHR40661:SF3">
    <property type="entry name" value="FELS-1 PROPHAGE TRANSCRIPTIONAL REGULATOR"/>
    <property type="match status" value="1"/>
</dbReference>
<dbReference type="InterPro" id="IPR001387">
    <property type="entry name" value="Cro/C1-type_HTH"/>
</dbReference>
<accession>A0ABW6AQ75</accession>
<proteinExistence type="predicted"/>
<name>A0ABW6AQ75_9BACT</name>
<feature type="domain" description="HTH cro/C1-type" evidence="4">
    <location>
        <begin position="16"/>
        <end position="70"/>
    </location>
</feature>
<gene>
    <name evidence="5" type="ORF">ACFS25_21030</name>
</gene>
<protein>
    <submittedName>
        <fullName evidence="5">S24 family peptidase</fullName>
    </submittedName>
</protein>
<dbReference type="CDD" id="cd06529">
    <property type="entry name" value="S24_LexA-like"/>
    <property type="match status" value="1"/>
</dbReference>
<reference evidence="6" key="1">
    <citation type="journal article" date="2019" name="Int. J. Syst. Evol. Microbiol.">
        <title>The Global Catalogue of Microorganisms (GCM) 10K type strain sequencing project: providing services to taxonomists for standard genome sequencing and annotation.</title>
        <authorList>
            <consortium name="The Broad Institute Genomics Platform"/>
            <consortium name="The Broad Institute Genome Sequencing Center for Infectious Disease"/>
            <person name="Wu L."/>
            <person name="Ma J."/>
        </authorList>
    </citation>
    <scope>NUCLEOTIDE SEQUENCE [LARGE SCALE GENOMIC DNA]</scope>
    <source>
        <strain evidence="6">KCTC 52490</strain>
    </source>
</reference>
<dbReference type="PROSITE" id="PS50943">
    <property type="entry name" value="HTH_CROC1"/>
    <property type="match status" value="1"/>
</dbReference>